<dbReference type="PANTHER" id="PTHR12266">
    <property type="entry name" value="NA+/CA2+ K+ INDEPENDENT EXCHANGER"/>
    <property type="match status" value="1"/>
</dbReference>
<evidence type="ECO:0000256" key="6">
    <source>
        <dbReference type="SAM" id="Phobius"/>
    </source>
</evidence>
<feature type="transmembrane region" description="Helical" evidence="6">
    <location>
        <begin position="92"/>
        <end position="112"/>
    </location>
</feature>
<dbReference type="GO" id="GO:0016020">
    <property type="term" value="C:membrane"/>
    <property type="evidence" value="ECO:0007669"/>
    <property type="project" value="UniProtKB-SubCell"/>
</dbReference>
<dbReference type="OrthoDB" id="2399532at2759"/>
<evidence type="ECO:0000313" key="9">
    <source>
        <dbReference type="Proteomes" id="UP000749646"/>
    </source>
</evidence>
<keyword evidence="9" id="KW-1185">Reference proteome</keyword>
<dbReference type="InterPro" id="IPR051359">
    <property type="entry name" value="CaCA_antiporter"/>
</dbReference>
<dbReference type="AlphaFoldDB" id="A0A9P6SNX0"/>
<keyword evidence="3 6" id="KW-0812">Transmembrane</keyword>
<dbReference type="InterPro" id="IPR004837">
    <property type="entry name" value="NaCa_Exmemb"/>
</dbReference>
<reference evidence="8" key="1">
    <citation type="journal article" date="2020" name="Fungal Divers.">
        <title>Resolving the Mortierellaceae phylogeny through synthesis of multi-gene phylogenetics and phylogenomics.</title>
        <authorList>
            <person name="Vandepol N."/>
            <person name="Liber J."/>
            <person name="Desiro A."/>
            <person name="Na H."/>
            <person name="Kennedy M."/>
            <person name="Barry K."/>
            <person name="Grigoriev I.V."/>
            <person name="Miller A.N."/>
            <person name="O'Donnell K."/>
            <person name="Stajich J.E."/>
            <person name="Bonito G."/>
        </authorList>
    </citation>
    <scope>NUCLEOTIDE SEQUENCE</scope>
    <source>
        <strain evidence="8">MES-2147</strain>
    </source>
</reference>
<organism evidence="8 9">
    <name type="scientific">Modicella reniformis</name>
    <dbReference type="NCBI Taxonomy" id="1440133"/>
    <lineage>
        <taxon>Eukaryota</taxon>
        <taxon>Fungi</taxon>
        <taxon>Fungi incertae sedis</taxon>
        <taxon>Mucoromycota</taxon>
        <taxon>Mortierellomycotina</taxon>
        <taxon>Mortierellomycetes</taxon>
        <taxon>Mortierellales</taxon>
        <taxon>Mortierellaceae</taxon>
        <taxon>Modicella</taxon>
    </lineage>
</organism>
<dbReference type="Proteomes" id="UP000749646">
    <property type="component" value="Unassembled WGS sequence"/>
</dbReference>
<gene>
    <name evidence="8" type="ORF">BGZ65_000159</name>
</gene>
<dbReference type="Pfam" id="PF01699">
    <property type="entry name" value="Na_Ca_ex"/>
    <property type="match status" value="1"/>
</dbReference>
<feature type="domain" description="Sodium/calcium exchanger membrane region" evidence="7">
    <location>
        <begin position="103"/>
        <end position="139"/>
    </location>
</feature>
<evidence type="ECO:0000256" key="5">
    <source>
        <dbReference type="ARBA" id="ARBA00023136"/>
    </source>
</evidence>
<dbReference type="PANTHER" id="PTHR12266:SF0">
    <property type="entry name" value="MITOCHONDRIAL SODIUM_CALCIUM EXCHANGER PROTEIN"/>
    <property type="match status" value="1"/>
</dbReference>
<accession>A0A9P6SNX0</accession>
<dbReference type="GO" id="GO:0008324">
    <property type="term" value="F:monoatomic cation transmembrane transporter activity"/>
    <property type="evidence" value="ECO:0007669"/>
    <property type="project" value="TreeGrafter"/>
</dbReference>
<name>A0A9P6SNX0_9FUNG</name>
<dbReference type="EMBL" id="JAAAHW010003376">
    <property type="protein sequence ID" value="KAF9984551.1"/>
    <property type="molecule type" value="Genomic_DNA"/>
</dbReference>
<sequence>MALGARPFYLILTLFLFTQIITVLWPQQHFLASRRTSNAASWLSKRSFEPAAPDIQCEDVWSHPDRCAFVEQYCSDYPAGLINYLHFYFCDLGMVPALAVVVLTGVTFLAFGNGSPDVFSTFSAIGAGSGSLAIGELVGKENHLIVLQLL</sequence>
<feature type="transmembrane region" description="Helical" evidence="6">
    <location>
        <begin position="6"/>
        <end position="25"/>
    </location>
</feature>
<comment type="caution">
    <text evidence="8">The sequence shown here is derived from an EMBL/GenBank/DDBJ whole genome shotgun (WGS) entry which is preliminary data.</text>
</comment>
<evidence type="ECO:0000256" key="4">
    <source>
        <dbReference type="ARBA" id="ARBA00022989"/>
    </source>
</evidence>
<keyword evidence="5 6" id="KW-0472">Membrane</keyword>
<comment type="subcellular location">
    <subcellularLocation>
        <location evidence="1">Membrane</location>
        <topology evidence="1">Multi-pass membrane protein</topology>
    </subcellularLocation>
</comment>
<evidence type="ECO:0000256" key="1">
    <source>
        <dbReference type="ARBA" id="ARBA00004141"/>
    </source>
</evidence>
<proteinExistence type="predicted"/>
<evidence type="ECO:0000256" key="2">
    <source>
        <dbReference type="ARBA" id="ARBA00022448"/>
    </source>
</evidence>
<keyword evidence="2" id="KW-0813">Transport</keyword>
<dbReference type="GO" id="GO:0006874">
    <property type="term" value="P:intracellular calcium ion homeostasis"/>
    <property type="evidence" value="ECO:0007669"/>
    <property type="project" value="TreeGrafter"/>
</dbReference>
<evidence type="ECO:0000259" key="7">
    <source>
        <dbReference type="Pfam" id="PF01699"/>
    </source>
</evidence>
<evidence type="ECO:0000313" key="8">
    <source>
        <dbReference type="EMBL" id="KAF9984551.1"/>
    </source>
</evidence>
<protein>
    <recommendedName>
        <fullName evidence="7">Sodium/calcium exchanger membrane region domain-containing protein</fullName>
    </recommendedName>
</protein>
<keyword evidence="4 6" id="KW-1133">Transmembrane helix</keyword>
<evidence type="ECO:0000256" key="3">
    <source>
        <dbReference type="ARBA" id="ARBA00022692"/>
    </source>
</evidence>